<proteinExistence type="predicted"/>
<feature type="transmembrane region" description="Helical" evidence="1">
    <location>
        <begin position="6"/>
        <end position="27"/>
    </location>
</feature>
<dbReference type="KEGG" id="sfc:Spiaf_0974"/>
<gene>
    <name evidence="2" type="ordered locus">Spiaf_0974</name>
</gene>
<dbReference type="Gene3D" id="3.40.630.30">
    <property type="match status" value="1"/>
</dbReference>
<dbReference type="OrthoDB" id="677174at2"/>
<dbReference type="InterPro" id="IPR016181">
    <property type="entry name" value="Acyl_CoA_acyltransferase"/>
</dbReference>
<dbReference type="PATRIC" id="fig|889378.3.peg.977"/>
<feature type="transmembrane region" description="Helical" evidence="1">
    <location>
        <begin position="39"/>
        <end position="62"/>
    </location>
</feature>
<organism evidence="2 3">
    <name type="scientific">Spirochaeta africana (strain ATCC 700263 / DSM 8902 / Z-7692)</name>
    <dbReference type="NCBI Taxonomy" id="889378"/>
    <lineage>
        <taxon>Bacteria</taxon>
        <taxon>Pseudomonadati</taxon>
        <taxon>Spirochaetota</taxon>
        <taxon>Spirochaetia</taxon>
        <taxon>Spirochaetales</taxon>
        <taxon>Spirochaetaceae</taxon>
        <taxon>Spirochaeta</taxon>
    </lineage>
</organism>
<dbReference type="AlphaFoldDB" id="H9UHR9"/>
<keyword evidence="3" id="KW-1185">Reference proteome</keyword>
<keyword evidence="1" id="KW-0472">Membrane</keyword>
<name>H9UHR9_SPIAZ</name>
<keyword evidence="1" id="KW-1133">Transmembrane helix</keyword>
<dbReference type="eggNOG" id="COG1246">
    <property type="taxonomic scope" value="Bacteria"/>
</dbReference>
<sequence>MDVWIVEAIGYLASLLIAVSLLMVSILKLRVINLFGSMVFVVYGVLLGSVPLMLTNLFIIGVNTMNLIKLRSGTDGIRYAEIDTDHLTQVEDFARESLSDIHRYFPRFCVEQIAAAESAGGRVFAAIRHLRVVGFAVVFPVAAAEQVLDRAETAAIARSESSGDEMCFLIDYILPRYRDLGLVRGLHELVIHQAGPDVSSLLATVDSRSRRHAGFLRRNGFIEELQHEEVRLFRKPLGSTAAL</sequence>
<keyword evidence="1" id="KW-0812">Transmembrane</keyword>
<dbReference type="STRING" id="889378.Spiaf_0974"/>
<dbReference type="RefSeq" id="WP_014455057.1">
    <property type="nucleotide sequence ID" value="NC_017098.1"/>
</dbReference>
<dbReference type="Proteomes" id="UP000007383">
    <property type="component" value="Chromosome"/>
</dbReference>
<dbReference type="HOGENOM" id="CLU_1142024_0_0_12"/>
<reference evidence="3" key="1">
    <citation type="journal article" date="2013" name="Stand. Genomic Sci.">
        <title>Complete genome sequence of the halophilic bacterium Spirochaeta africana type strain (Z-7692(T)) from the alkaline Lake Magadi in the East African Rift.</title>
        <authorList>
            <person name="Liolos K."/>
            <person name="Abt B."/>
            <person name="Scheuner C."/>
            <person name="Teshima H."/>
            <person name="Held B."/>
            <person name="Lapidus A."/>
            <person name="Nolan M."/>
            <person name="Lucas S."/>
            <person name="Deshpande S."/>
            <person name="Cheng J.F."/>
            <person name="Tapia R."/>
            <person name="Goodwin L.A."/>
            <person name="Pitluck S."/>
            <person name="Pagani I."/>
            <person name="Ivanova N."/>
            <person name="Mavromatis K."/>
            <person name="Mikhailova N."/>
            <person name="Huntemann M."/>
            <person name="Pati A."/>
            <person name="Chen A."/>
            <person name="Palaniappan K."/>
            <person name="Land M."/>
            <person name="Rohde M."/>
            <person name="Tindall B.J."/>
            <person name="Detter J.C."/>
            <person name="Goker M."/>
            <person name="Bristow J."/>
            <person name="Eisen J.A."/>
            <person name="Markowitz V."/>
            <person name="Hugenholtz P."/>
            <person name="Woyke T."/>
            <person name="Klenk H.P."/>
            <person name="Kyrpides N.C."/>
        </authorList>
    </citation>
    <scope>NUCLEOTIDE SEQUENCE</scope>
    <source>
        <strain evidence="3">ATCC 700263 / DSM 8902 / Z-7692</strain>
    </source>
</reference>
<dbReference type="EMBL" id="CP003282">
    <property type="protein sequence ID" value="AFG37062.1"/>
    <property type="molecule type" value="Genomic_DNA"/>
</dbReference>
<protein>
    <submittedName>
        <fullName evidence="2">Bacterial inner membrane protein</fullName>
    </submittedName>
</protein>
<evidence type="ECO:0000313" key="2">
    <source>
        <dbReference type="EMBL" id="AFG37062.1"/>
    </source>
</evidence>
<evidence type="ECO:0000256" key="1">
    <source>
        <dbReference type="SAM" id="Phobius"/>
    </source>
</evidence>
<evidence type="ECO:0000313" key="3">
    <source>
        <dbReference type="Proteomes" id="UP000007383"/>
    </source>
</evidence>
<dbReference type="SUPFAM" id="SSF55729">
    <property type="entry name" value="Acyl-CoA N-acyltransferases (Nat)"/>
    <property type="match status" value="1"/>
</dbReference>
<accession>H9UHR9</accession>